<proteinExistence type="predicted"/>
<evidence type="ECO:0000256" key="1">
    <source>
        <dbReference type="SAM" id="MobiDB-lite"/>
    </source>
</evidence>
<keyword evidence="3" id="KW-1185">Reference proteome</keyword>
<gene>
    <name evidence="2" type="ORF">BLNAU_8494</name>
</gene>
<evidence type="ECO:0000313" key="2">
    <source>
        <dbReference type="EMBL" id="KAK2956653.1"/>
    </source>
</evidence>
<sequence length="269" mass="30158">MVKPSQASRHAEETQKFWHGMTKSQATLAQLVCNSHHTKNDRVVRPEEGKVSDSEPADGFVDGDVMDRQEKGDVQSAHRTRSIIQTNVPVVLDLIGLLEKAAAGPSNKNILFRVSQIDKETVSLLKDHAIDGSFVFSELETKSRLIIKQLINASPVLNVLTLHKRSVPLDFKENEEEWPHIDEQTLRSYSLVDMAALISTLLPFDITPDDIDDFVVEEEERALADSGSSLQFGEKSDNLRMKLVVFQKLAEFETGLSLFRSLLPPLIQQ</sequence>
<dbReference type="Proteomes" id="UP001281761">
    <property type="component" value="Unassembled WGS sequence"/>
</dbReference>
<feature type="region of interest" description="Disordered" evidence="1">
    <location>
        <begin position="39"/>
        <end position="64"/>
    </location>
</feature>
<name>A0ABQ9XYW3_9EUKA</name>
<organism evidence="2 3">
    <name type="scientific">Blattamonas nauphoetae</name>
    <dbReference type="NCBI Taxonomy" id="2049346"/>
    <lineage>
        <taxon>Eukaryota</taxon>
        <taxon>Metamonada</taxon>
        <taxon>Preaxostyla</taxon>
        <taxon>Oxymonadida</taxon>
        <taxon>Blattamonas</taxon>
    </lineage>
</organism>
<evidence type="ECO:0000313" key="3">
    <source>
        <dbReference type="Proteomes" id="UP001281761"/>
    </source>
</evidence>
<protein>
    <submittedName>
        <fullName evidence="2">Uncharacterized protein</fullName>
    </submittedName>
</protein>
<feature type="compositionally biased region" description="Basic and acidic residues" evidence="1">
    <location>
        <begin position="39"/>
        <end position="53"/>
    </location>
</feature>
<comment type="caution">
    <text evidence="2">The sequence shown here is derived from an EMBL/GenBank/DDBJ whole genome shotgun (WGS) entry which is preliminary data.</text>
</comment>
<accession>A0ABQ9XYW3</accession>
<reference evidence="2 3" key="1">
    <citation type="journal article" date="2022" name="bioRxiv">
        <title>Genomics of Preaxostyla Flagellates Illuminates Evolutionary Transitions and the Path Towards Mitochondrial Loss.</title>
        <authorList>
            <person name="Novak L.V.F."/>
            <person name="Treitli S.C."/>
            <person name="Pyrih J."/>
            <person name="Halakuc P."/>
            <person name="Pipaliya S.V."/>
            <person name="Vacek V."/>
            <person name="Brzon O."/>
            <person name="Soukal P."/>
            <person name="Eme L."/>
            <person name="Dacks J.B."/>
            <person name="Karnkowska A."/>
            <person name="Elias M."/>
            <person name="Hampl V."/>
        </authorList>
    </citation>
    <scope>NUCLEOTIDE SEQUENCE [LARGE SCALE GENOMIC DNA]</scope>
    <source>
        <strain evidence="2">NAU3</strain>
        <tissue evidence="2">Gut</tissue>
    </source>
</reference>
<dbReference type="EMBL" id="JARBJD010000054">
    <property type="protein sequence ID" value="KAK2956653.1"/>
    <property type="molecule type" value="Genomic_DNA"/>
</dbReference>